<keyword evidence="3" id="KW-0156">Chromatin regulator</keyword>
<feature type="domain" description="YEATS" evidence="4">
    <location>
        <begin position="1"/>
        <end position="143"/>
    </location>
</feature>
<dbReference type="PANTHER" id="PTHR23195">
    <property type="entry name" value="YEATS DOMAIN"/>
    <property type="match status" value="1"/>
</dbReference>
<dbReference type="GO" id="GO:0006281">
    <property type="term" value="P:DNA repair"/>
    <property type="evidence" value="ECO:0007669"/>
    <property type="project" value="UniProtKB-UniRule"/>
</dbReference>
<dbReference type="GO" id="GO:0006355">
    <property type="term" value="P:regulation of DNA-templated transcription"/>
    <property type="evidence" value="ECO:0007669"/>
    <property type="project" value="InterPro"/>
</dbReference>
<gene>
    <name evidence="3" type="primary">YAF9</name>
</gene>
<comment type="subcellular location">
    <subcellularLocation>
        <location evidence="3">Nucleus</location>
    </subcellularLocation>
    <subcellularLocation>
        <location evidence="3">Cytoplasm</location>
    </subcellularLocation>
</comment>
<reference evidence="5" key="1">
    <citation type="journal article" date="2004" name="Curr. Biol.">
        <title>Genome compaction and stability in microsporidian intracellular parasites.</title>
        <authorList>
            <person name="Slamovits C.H."/>
            <person name="Fast N.M."/>
            <person name="Law J.S."/>
            <person name="Keeling P.J."/>
        </authorList>
    </citation>
    <scope>NUCLEOTIDE SEQUENCE</scope>
</reference>
<keyword evidence="1 2" id="KW-0539">Nucleus</keyword>
<dbReference type="AlphaFoldDB" id="Q6E698"/>
<dbReference type="GO" id="GO:0006325">
    <property type="term" value="P:chromatin organization"/>
    <property type="evidence" value="ECO:0007669"/>
    <property type="project" value="UniProtKB-KW"/>
</dbReference>
<comment type="domain">
    <text evidence="3">The coiled-coil domain is required for assembly into the NuA4 complex.</text>
</comment>
<protein>
    <recommendedName>
        <fullName evidence="3">Protein AF-9 homolog</fullName>
    </recommendedName>
</protein>
<organism evidence="5">
    <name type="scientific">Antonospora locustae</name>
    <name type="common">Microsporidian parasite</name>
    <name type="synonym">Nosema locustae</name>
    <dbReference type="NCBI Taxonomy" id="278021"/>
    <lineage>
        <taxon>Eukaryota</taxon>
        <taxon>Fungi</taxon>
        <taxon>Fungi incertae sedis</taxon>
        <taxon>Microsporidia</taxon>
        <taxon>Antonospora</taxon>
    </lineage>
</organism>
<keyword evidence="3" id="KW-0010">Activator</keyword>
<dbReference type="InterPro" id="IPR005033">
    <property type="entry name" value="YEATS"/>
</dbReference>
<dbReference type="Gene3D" id="2.60.40.1970">
    <property type="entry name" value="YEATS domain"/>
    <property type="match status" value="1"/>
</dbReference>
<dbReference type="GO" id="GO:0000812">
    <property type="term" value="C:Swr1 complex"/>
    <property type="evidence" value="ECO:0007669"/>
    <property type="project" value="UniProtKB-UniRule"/>
</dbReference>
<evidence type="ECO:0000259" key="4">
    <source>
        <dbReference type="PROSITE" id="PS51037"/>
    </source>
</evidence>
<evidence type="ECO:0000256" key="1">
    <source>
        <dbReference type="ARBA" id="ARBA00023242"/>
    </source>
</evidence>
<keyword evidence="5" id="KW-0396">Initiation factor</keyword>
<comment type="subunit">
    <text evidence="3">Component of the SWR1 chromatin-remodeling complex and of the NuA4 histone acetyltransferase complex.</text>
</comment>
<dbReference type="InterPro" id="IPR038704">
    <property type="entry name" value="YEAST_sf"/>
</dbReference>
<keyword evidence="3" id="KW-0175">Coiled coil</keyword>
<comment type="similarity">
    <text evidence="3">Belongs to the YAF9 family.</text>
</comment>
<dbReference type="PROSITE" id="PS51037">
    <property type="entry name" value="YEATS"/>
    <property type="match status" value="1"/>
</dbReference>
<accession>Q6E698</accession>
<comment type="function">
    <text evidence="3">Component of the SWR1 complex which mediates the ATP-dependent exchange of histone H2A for an H2A variant leading to transcriptional regulation of selected genes by chromatin remodeling. Component of the NuA4 histone acetyltransferase complex which is involved in transcriptional activation of selected genes principally by acetylation of nucleosomal histones H4 and H2A. The NuA4 complex is also involved in DNA repair. Yaf9 may also be required for viability in conditions in which the structural integrity of the spindle is compromised.</text>
</comment>
<keyword evidence="3" id="KW-0804">Transcription</keyword>
<evidence type="ECO:0000313" key="5">
    <source>
        <dbReference type="EMBL" id="AAT12389.1"/>
    </source>
</evidence>
<dbReference type="Pfam" id="PF03366">
    <property type="entry name" value="YEATS"/>
    <property type="match status" value="1"/>
</dbReference>
<keyword evidence="5" id="KW-0648">Protein biosynthesis</keyword>
<dbReference type="CDD" id="cd16887">
    <property type="entry name" value="YEATS"/>
    <property type="match status" value="1"/>
</dbReference>
<keyword evidence="3" id="KW-0963">Cytoplasm</keyword>
<name>Q6E698_ANTLO</name>
<dbReference type="EMBL" id="AY548916">
    <property type="protein sequence ID" value="AAT12389.1"/>
    <property type="molecule type" value="Genomic_DNA"/>
</dbReference>
<keyword evidence="3" id="KW-0234">DNA repair</keyword>
<sequence length="143" mass="16697">MYGSKRIWIGNTAREIPLEERVHSDLTHSWMVYVRAEDPEFITKVTFKLHESFLNNVVETTFPFEITEQGWGEFNVGIRIHTKKGTVATSHFLRIHDCTLSERMDEIAFRGTGDVHECTKEEEAEYRNLEKAVEHVLCRLSQL</sequence>
<keyword evidence="3" id="KW-0227">DNA damage</keyword>
<dbReference type="GO" id="GO:0005737">
    <property type="term" value="C:cytoplasm"/>
    <property type="evidence" value="ECO:0007669"/>
    <property type="project" value="UniProtKB-SubCell"/>
</dbReference>
<proteinExistence type="inferred from homology"/>
<dbReference type="GO" id="GO:0003743">
    <property type="term" value="F:translation initiation factor activity"/>
    <property type="evidence" value="ECO:0007669"/>
    <property type="project" value="UniProtKB-KW"/>
</dbReference>
<dbReference type="InterPro" id="IPR055129">
    <property type="entry name" value="YEATS_dom"/>
</dbReference>
<keyword evidence="3" id="KW-0805">Transcription regulation</keyword>
<evidence type="ECO:0000256" key="3">
    <source>
        <dbReference type="RuleBase" id="RU367117"/>
    </source>
</evidence>
<evidence type="ECO:0000256" key="2">
    <source>
        <dbReference type="PROSITE-ProRule" id="PRU00376"/>
    </source>
</evidence>